<accession>A0A8B3TAA5</accession>
<comment type="caution">
    <text evidence="1">The sequence shown here is derived from an EMBL/GenBank/DDBJ whole genome shotgun (WGS) entry which is preliminary data.</text>
</comment>
<sequence>MEKLKKYLNTLSKHEQIEFATRCNTTVNYLRKAISKNTRLGAELCVLIEQHSDHFVTRQDLIPDWETRWPELVAK</sequence>
<dbReference type="AlphaFoldDB" id="A0A8B3TAA5"/>
<name>A0A8B3TAA5_AVIPA</name>
<reference evidence="1 2" key="1">
    <citation type="submission" date="2018-11" db="EMBL/GenBank/DDBJ databases">
        <title>Sequencing Av. paragallinarum serogroups.</title>
        <authorList>
            <person name="Hellmuth J.E."/>
            <person name="Boucher C.E."/>
            <person name="Cason E.D."/>
        </authorList>
    </citation>
    <scope>NUCLEOTIDE SEQUENCE [LARGE SCALE GENOMIC DNA]</scope>
    <source>
        <strain evidence="1 2">SA-3</strain>
    </source>
</reference>
<protein>
    <submittedName>
        <fullName evidence="1">Cro/Cl family transcriptional regulator</fullName>
    </submittedName>
</protein>
<dbReference type="InterPro" id="IPR010982">
    <property type="entry name" value="Lambda_DNA-bd_dom_sf"/>
</dbReference>
<dbReference type="GO" id="GO:0003677">
    <property type="term" value="F:DNA binding"/>
    <property type="evidence" value="ECO:0007669"/>
    <property type="project" value="InterPro"/>
</dbReference>
<dbReference type="Gene3D" id="1.10.260.40">
    <property type="entry name" value="lambda repressor-like DNA-binding domains"/>
    <property type="match status" value="1"/>
</dbReference>
<proteinExistence type="predicted"/>
<dbReference type="Proteomes" id="UP000294229">
    <property type="component" value="Unassembled WGS sequence"/>
</dbReference>
<evidence type="ECO:0000313" key="2">
    <source>
        <dbReference type="Proteomes" id="UP000294229"/>
    </source>
</evidence>
<gene>
    <name evidence="1" type="ORF">EIG79_10750</name>
</gene>
<evidence type="ECO:0000313" key="1">
    <source>
        <dbReference type="EMBL" id="RZN56070.1"/>
    </source>
</evidence>
<organism evidence="1 2">
    <name type="scientific">Avibacterium paragallinarum</name>
    <name type="common">Haemophilus gallinarum</name>
    <dbReference type="NCBI Taxonomy" id="728"/>
    <lineage>
        <taxon>Bacteria</taxon>
        <taxon>Pseudomonadati</taxon>
        <taxon>Pseudomonadota</taxon>
        <taxon>Gammaproteobacteria</taxon>
        <taxon>Pasteurellales</taxon>
        <taxon>Pasteurellaceae</taxon>
        <taxon>Avibacterium</taxon>
    </lineage>
</organism>
<dbReference type="EMBL" id="RQXS01000074">
    <property type="protein sequence ID" value="RZN56070.1"/>
    <property type="molecule type" value="Genomic_DNA"/>
</dbReference>